<evidence type="ECO:0000313" key="1">
    <source>
        <dbReference type="EMBL" id="KKU14367.1"/>
    </source>
</evidence>
<evidence type="ECO:0000313" key="2">
    <source>
        <dbReference type="Proteomes" id="UP000034727"/>
    </source>
</evidence>
<reference evidence="1 2" key="1">
    <citation type="journal article" date="2015" name="Nature">
        <title>rRNA introns, odd ribosomes, and small enigmatic genomes across a large radiation of phyla.</title>
        <authorList>
            <person name="Brown C.T."/>
            <person name="Hug L.A."/>
            <person name="Thomas B.C."/>
            <person name="Sharon I."/>
            <person name="Castelle C.J."/>
            <person name="Singh A."/>
            <person name="Wilkins M.J."/>
            <person name="Williams K.H."/>
            <person name="Banfield J.F."/>
        </authorList>
    </citation>
    <scope>NUCLEOTIDE SEQUENCE [LARGE SCALE GENOMIC DNA]</scope>
</reference>
<organism evidence="1 2">
    <name type="scientific">Candidatus Jorgensenbacteria bacterium GW2011_GWA2_45_9</name>
    <dbReference type="NCBI Taxonomy" id="1618663"/>
    <lineage>
        <taxon>Bacteria</taxon>
        <taxon>Candidatus Joergenseniibacteriota</taxon>
    </lineage>
</organism>
<dbReference type="EMBL" id="LCLJ01000027">
    <property type="protein sequence ID" value="KKU14367.1"/>
    <property type="molecule type" value="Genomic_DNA"/>
</dbReference>
<protein>
    <submittedName>
        <fullName evidence="1">Uncharacterized protein</fullName>
    </submittedName>
</protein>
<comment type="caution">
    <text evidence="1">The sequence shown here is derived from an EMBL/GenBank/DDBJ whole genome shotgun (WGS) entry which is preliminary data.</text>
</comment>
<gene>
    <name evidence="1" type="ORF">UX22_C0027G0004</name>
</gene>
<dbReference type="AlphaFoldDB" id="A0A0G1N1Z9"/>
<proteinExistence type="predicted"/>
<name>A0A0G1N1Z9_9BACT</name>
<sequence>MFFNLKKTIIAAILALSLLSLYFGSYIPWTRSRAFIRGLRGMNKIKSVANFKNLFEPALRRNVIGDEETFKYLAGEILKIISQEDTTENVSLELINFIKPYHSENNVRHLMSMGDMHYILWRKNMNPEYFNQAEQFYLKAKEAGPKLPPPLYMLLTLYQNGFETEKAKDIARYILSLWPDDQKVQAFIDSK</sequence>
<accession>A0A0G1N1Z9</accession>
<dbReference type="Proteomes" id="UP000034727">
    <property type="component" value="Unassembled WGS sequence"/>
</dbReference>